<accession>A0A7X6RHE7</accession>
<protein>
    <submittedName>
        <fullName evidence="9">DUF1298 domain-containing protein</fullName>
    </submittedName>
</protein>
<reference evidence="9 10" key="1">
    <citation type="submission" date="2020-04" db="EMBL/GenBank/DDBJ databases">
        <title>MicrobeNet Type strains.</title>
        <authorList>
            <person name="Nicholson A.C."/>
        </authorList>
    </citation>
    <scope>NUCLEOTIDE SEQUENCE [LARGE SCALE GENOMIC DNA]</scope>
    <source>
        <strain evidence="9 10">DSM 44445</strain>
    </source>
</reference>
<feature type="domain" description="O-acyltransferase WSD1-like N-terminal" evidence="6">
    <location>
        <begin position="403"/>
        <end position="476"/>
    </location>
</feature>
<evidence type="ECO:0000256" key="1">
    <source>
        <dbReference type="ARBA" id="ARBA00004141"/>
    </source>
</evidence>
<dbReference type="RefSeq" id="WP_051031830.1">
    <property type="nucleotide sequence ID" value="NZ_CAWPHS010000067.1"/>
</dbReference>
<feature type="transmembrane region" description="Helical" evidence="5">
    <location>
        <begin position="107"/>
        <end position="125"/>
    </location>
</feature>
<name>A0A7X6RHE7_9NOCA</name>
<organism evidence="9 10">
    <name type="scientific">Nocardia veterana</name>
    <dbReference type="NCBI Taxonomy" id="132249"/>
    <lineage>
        <taxon>Bacteria</taxon>
        <taxon>Bacillati</taxon>
        <taxon>Actinomycetota</taxon>
        <taxon>Actinomycetes</taxon>
        <taxon>Mycobacteriales</taxon>
        <taxon>Nocardiaceae</taxon>
        <taxon>Nocardia</taxon>
    </lineage>
</organism>
<dbReference type="Pfam" id="PF03007">
    <property type="entry name" value="WS_DGAT_cat"/>
    <property type="match status" value="2"/>
</dbReference>
<evidence type="ECO:0000259" key="6">
    <source>
        <dbReference type="Pfam" id="PF03007"/>
    </source>
</evidence>
<evidence type="ECO:0000259" key="7">
    <source>
        <dbReference type="Pfam" id="PF06974"/>
    </source>
</evidence>
<dbReference type="EMBL" id="JAAXPE010000007">
    <property type="protein sequence ID" value="NKY85940.1"/>
    <property type="molecule type" value="Genomic_DNA"/>
</dbReference>
<evidence type="ECO:0000313" key="10">
    <source>
        <dbReference type="Proteomes" id="UP000523447"/>
    </source>
</evidence>
<keyword evidence="2 5" id="KW-0812">Transmembrane</keyword>
<feature type="domain" description="O-acyltransferase WSD1 C-terminal" evidence="7">
    <location>
        <begin position="571"/>
        <end position="713"/>
    </location>
</feature>
<sequence>MGNPSRPVLWRDCAVGLAVFGLYLAVDALHSPARRELADRNAHRIFDLEQWLGIDVERSLNRWLESRDLLATLANYEYAFTYIISAFALLFWLYFRRRPEYARARDSFLLLNVLAIACFAVFPVTPPRLLPDLGFTDTVVAGHTWGSWGSSLVAGANQLAAVPSLHVGWALWVSVVLARVSGGRLMQVLSAVHVGLTGYVIVATANHFVLDAVIAVVFVWASIRLVDHWYARPPVVPPADAFFLHIEKTGIPQQVGGMVVFRPRADGGPDLAAVRDLVRGELAHLPRFQQRLDRPGRWRRARWVDCPVDWDWHVTERSIDGAGADHSGPTGGARPDGALAARAVPAVDSGISGATGAFDIVAAAGNDFGAASSNGDSGAAQPPGAATTMAPSAVARRVHGISRVVTDLAAEVLPKDRPLWRLVLVRDPEVGAIGVVLLLHHVVADGIGTVVQALRLLRPTIDLPVAERKPPGWASTVAGTAAGLAQLAADAQPKGTLPDDCVRRIFTVCALDLETVRAVARSHRARVTDVLLSITVTALQRLRPDLAERLHGRIRVAVPLMVRDPTSGAEGNSTAAVMIDVPLTAMSPADRLADIRTRSDRLHSGTRALASRFVMARVLKLLPEPVVGAFARSVYGGRFFHAIVSNMAGPDIPMTFANMPITQVFPILPAAPGVPLVAGVLSWNGEVGIGLSVDPAMLDAQAVAAELPGVLAELADFTFVPDKRPQARSGE</sequence>
<keyword evidence="4 5" id="KW-0472">Membrane</keyword>
<evidence type="ECO:0000256" key="4">
    <source>
        <dbReference type="ARBA" id="ARBA00023136"/>
    </source>
</evidence>
<dbReference type="GO" id="GO:0016020">
    <property type="term" value="C:membrane"/>
    <property type="evidence" value="ECO:0007669"/>
    <property type="project" value="UniProtKB-SubCell"/>
</dbReference>
<dbReference type="Pfam" id="PF06974">
    <property type="entry name" value="WS_DGAT_C"/>
    <property type="match status" value="1"/>
</dbReference>
<dbReference type="CDD" id="cd03386">
    <property type="entry name" value="PAP2_Aur1_like"/>
    <property type="match status" value="1"/>
</dbReference>
<feature type="transmembrane region" description="Helical" evidence="5">
    <location>
        <begin position="159"/>
        <end position="178"/>
    </location>
</feature>
<evidence type="ECO:0000313" key="9">
    <source>
        <dbReference type="EMBL" id="NKY85940.1"/>
    </source>
</evidence>
<evidence type="ECO:0000259" key="8">
    <source>
        <dbReference type="Pfam" id="PF14378"/>
    </source>
</evidence>
<feature type="transmembrane region" description="Helical" evidence="5">
    <location>
        <begin position="185"/>
        <end position="202"/>
    </location>
</feature>
<evidence type="ECO:0000256" key="5">
    <source>
        <dbReference type="SAM" id="Phobius"/>
    </source>
</evidence>
<evidence type="ECO:0000256" key="2">
    <source>
        <dbReference type="ARBA" id="ARBA00022692"/>
    </source>
</evidence>
<evidence type="ECO:0000256" key="3">
    <source>
        <dbReference type="ARBA" id="ARBA00022989"/>
    </source>
</evidence>
<feature type="transmembrane region" description="Helical" evidence="5">
    <location>
        <begin position="78"/>
        <end position="95"/>
    </location>
</feature>
<dbReference type="PANTHER" id="PTHR31310:SF7">
    <property type="entry name" value="PA-PHOSPHATASE RELATED-FAMILY PROTEIN DDB_G0268928"/>
    <property type="match status" value="1"/>
</dbReference>
<dbReference type="GO" id="GO:0045017">
    <property type="term" value="P:glycerolipid biosynthetic process"/>
    <property type="evidence" value="ECO:0007669"/>
    <property type="project" value="InterPro"/>
</dbReference>
<dbReference type="InterPro" id="IPR026841">
    <property type="entry name" value="Aur1/Ipt1"/>
</dbReference>
<dbReference type="Proteomes" id="UP000523447">
    <property type="component" value="Unassembled WGS sequence"/>
</dbReference>
<dbReference type="GO" id="GO:0004144">
    <property type="term" value="F:diacylglycerol O-acyltransferase activity"/>
    <property type="evidence" value="ECO:0007669"/>
    <property type="project" value="InterPro"/>
</dbReference>
<dbReference type="AlphaFoldDB" id="A0A7X6RHE7"/>
<feature type="domain" description="O-acyltransferase WSD1-like N-terminal" evidence="6">
    <location>
        <begin position="238"/>
        <end position="315"/>
    </location>
</feature>
<dbReference type="InterPro" id="IPR004255">
    <property type="entry name" value="O-acyltransferase_WSD1_N"/>
</dbReference>
<feature type="domain" description="Inositolphosphotransferase Aur1/Ipt1" evidence="8">
    <location>
        <begin position="44"/>
        <end position="224"/>
    </location>
</feature>
<dbReference type="Pfam" id="PF14378">
    <property type="entry name" value="PAP2_3"/>
    <property type="match status" value="1"/>
</dbReference>
<keyword evidence="10" id="KW-1185">Reference proteome</keyword>
<gene>
    <name evidence="9" type="ORF">HGA07_09920</name>
</gene>
<dbReference type="InterPro" id="IPR009721">
    <property type="entry name" value="O-acyltransferase_WSD1_C"/>
</dbReference>
<comment type="caution">
    <text evidence="9">The sequence shown here is derived from an EMBL/GenBank/DDBJ whole genome shotgun (WGS) entry which is preliminary data.</text>
</comment>
<keyword evidence="3 5" id="KW-1133">Transmembrane helix</keyword>
<dbReference type="PANTHER" id="PTHR31310">
    <property type="match status" value="1"/>
</dbReference>
<dbReference type="InterPro" id="IPR052185">
    <property type="entry name" value="IPC_Synthase-Related"/>
</dbReference>
<comment type="subcellular location">
    <subcellularLocation>
        <location evidence="1">Membrane</location>
        <topology evidence="1">Multi-pass membrane protein</topology>
    </subcellularLocation>
</comment>
<proteinExistence type="predicted"/>